<organism evidence="4 5">
    <name type="scientific">Roseateles oligotrophus</name>
    <dbReference type="NCBI Taxonomy" id="1769250"/>
    <lineage>
        <taxon>Bacteria</taxon>
        <taxon>Pseudomonadati</taxon>
        <taxon>Pseudomonadota</taxon>
        <taxon>Betaproteobacteria</taxon>
        <taxon>Burkholderiales</taxon>
        <taxon>Sphaerotilaceae</taxon>
        <taxon>Roseateles</taxon>
    </lineage>
</organism>
<dbReference type="InterPro" id="IPR001680">
    <property type="entry name" value="WD40_rpt"/>
</dbReference>
<gene>
    <name evidence="4" type="ORF">HNP55_001732</name>
</gene>
<dbReference type="PANTHER" id="PTHR19848">
    <property type="entry name" value="WD40 REPEAT PROTEIN"/>
    <property type="match status" value="1"/>
</dbReference>
<keyword evidence="1 3" id="KW-0853">WD repeat</keyword>
<dbReference type="PROSITE" id="PS50082">
    <property type="entry name" value="WD_REPEATS_2"/>
    <property type="match status" value="4"/>
</dbReference>
<dbReference type="Proteomes" id="UP000562027">
    <property type="component" value="Unassembled WGS sequence"/>
</dbReference>
<feature type="repeat" description="WD" evidence="3">
    <location>
        <begin position="204"/>
        <end position="238"/>
    </location>
</feature>
<keyword evidence="2" id="KW-0677">Repeat</keyword>
<feature type="repeat" description="WD" evidence="3">
    <location>
        <begin position="41"/>
        <end position="82"/>
    </location>
</feature>
<dbReference type="PANTHER" id="PTHR19848:SF8">
    <property type="entry name" value="F-BOX AND WD REPEAT DOMAIN CONTAINING 7"/>
    <property type="match status" value="1"/>
</dbReference>
<sequence length="561" mass="61027">MIQHQSPISGVAAFAGKFIATAGYDNQLVLWRADEHRSVARAWHDHLVNQTSFSSCGRFLVTASSDHTARLWAVPELKLLAVFSEHDDDVEMAVIHPTEPLVATASRDHCVRVFGFDGKLVWRLQGHTADVISVVWSKDGRHLVSSSDDGTIKRWALHDGTLIENIDLQGVETDTVAIAQDGTIFAGNDNGSLIVVRNGLPQTFEAHSAGIKRLVLNDETSRLVCISYDRTLSIWDVSAEVPALLRTSSLPSVVWPRSCAFVGQDTLVFATFGSTYATWDSTSDQWDVSRVGPTGGMNAVTVRGGRRYTIGDAGRLYQDGVVVQDIGSLCNFLLLVGPLMLTGGQIGQVFDAFTGRVLHQHRSPLNCGVAFPRDGGWYAVIGTYTGEGLVFEIDEDGACRMTRELTLHANAVKSLAVHGEQLFSVCADTSVAWLSTREFREMARMEGAHDRISNGCASLADGRFVSVGRDLRMRLWNIPGVPEVVATPHNRSIKCVGTSPDGRLVATGSYGGSVALYDVERKEWRPSQRPTTAGISSICFDSTRGCFVAASYDGRTYEVSA</sequence>
<keyword evidence="5" id="KW-1185">Reference proteome</keyword>
<dbReference type="Gene3D" id="2.130.10.10">
    <property type="entry name" value="YVTN repeat-like/Quinoprotein amine dehydrogenase"/>
    <property type="match status" value="3"/>
</dbReference>
<reference evidence="4 5" key="1">
    <citation type="submission" date="2020-08" db="EMBL/GenBank/DDBJ databases">
        <title>Functional genomics of gut bacteria from endangered species of beetles.</title>
        <authorList>
            <person name="Carlos-Shanley C."/>
        </authorList>
    </citation>
    <scope>NUCLEOTIDE SEQUENCE [LARGE SCALE GENOMIC DNA]</scope>
    <source>
        <strain evidence="4 5">S00239</strain>
    </source>
</reference>
<name>A0A840L8X6_9BURK</name>
<dbReference type="Pfam" id="PF00400">
    <property type="entry name" value="WD40"/>
    <property type="match status" value="5"/>
</dbReference>
<dbReference type="EMBL" id="JACHLP010000003">
    <property type="protein sequence ID" value="MBB4843213.1"/>
    <property type="molecule type" value="Genomic_DNA"/>
</dbReference>
<evidence type="ECO:0000256" key="1">
    <source>
        <dbReference type="ARBA" id="ARBA00022574"/>
    </source>
</evidence>
<dbReference type="InterPro" id="IPR011047">
    <property type="entry name" value="Quinoprotein_ADH-like_sf"/>
</dbReference>
<dbReference type="AlphaFoldDB" id="A0A840L8X6"/>
<feature type="repeat" description="WD" evidence="3">
    <location>
        <begin position="124"/>
        <end position="165"/>
    </location>
</feature>
<evidence type="ECO:0000256" key="2">
    <source>
        <dbReference type="ARBA" id="ARBA00022737"/>
    </source>
</evidence>
<evidence type="ECO:0000313" key="5">
    <source>
        <dbReference type="Proteomes" id="UP000562027"/>
    </source>
</evidence>
<dbReference type="RefSeq" id="WP_184298260.1">
    <property type="nucleotide sequence ID" value="NZ_JACHLP010000003.1"/>
</dbReference>
<dbReference type="SUPFAM" id="SSF50998">
    <property type="entry name" value="Quinoprotein alcohol dehydrogenase-like"/>
    <property type="match status" value="2"/>
</dbReference>
<dbReference type="InterPro" id="IPR015943">
    <property type="entry name" value="WD40/YVTN_repeat-like_dom_sf"/>
</dbReference>
<comment type="caution">
    <text evidence="4">The sequence shown here is derived from an EMBL/GenBank/DDBJ whole genome shotgun (WGS) entry which is preliminary data.</text>
</comment>
<accession>A0A840L8X6</accession>
<dbReference type="CDD" id="cd00200">
    <property type="entry name" value="WD40"/>
    <property type="match status" value="1"/>
</dbReference>
<feature type="repeat" description="WD" evidence="3">
    <location>
        <begin position="486"/>
        <end position="520"/>
    </location>
</feature>
<evidence type="ECO:0000313" key="4">
    <source>
        <dbReference type="EMBL" id="MBB4843213.1"/>
    </source>
</evidence>
<evidence type="ECO:0000256" key="3">
    <source>
        <dbReference type="PROSITE-ProRule" id="PRU00221"/>
    </source>
</evidence>
<protein>
    <submittedName>
        <fullName evidence="4">WD40 repeat protein</fullName>
    </submittedName>
</protein>
<dbReference type="SMART" id="SM00320">
    <property type="entry name" value="WD40"/>
    <property type="match status" value="9"/>
</dbReference>
<dbReference type="PROSITE" id="PS50294">
    <property type="entry name" value="WD_REPEATS_REGION"/>
    <property type="match status" value="3"/>
</dbReference>
<proteinExistence type="predicted"/>